<name>A0A6C0JX58_9ZZZZ</name>
<keyword evidence="1" id="KW-0812">Transmembrane</keyword>
<reference evidence="2" key="1">
    <citation type="journal article" date="2020" name="Nature">
        <title>Giant virus diversity and host interactions through global metagenomics.</title>
        <authorList>
            <person name="Schulz F."/>
            <person name="Roux S."/>
            <person name="Paez-Espino D."/>
            <person name="Jungbluth S."/>
            <person name="Walsh D.A."/>
            <person name="Denef V.J."/>
            <person name="McMahon K.D."/>
            <person name="Konstantinidis K.T."/>
            <person name="Eloe-Fadrosh E.A."/>
            <person name="Kyrpides N.C."/>
            <person name="Woyke T."/>
        </authorList>
    </citation>
    <scope>NUCLEOTIDE SEQUENCE</scope>
    <source>
        <strain evidence="2">GVMAG-S-1101164-67</strain>
    </source>
</reference>
<feature type="transmembrane region" description="Helical" evidence="1">
    <location>
        <begin position="90"/>
        <end position="108"/>
    </location>
</feature>
<evidence type="ECO:0000313" key="2">
    <source>
        <dbReference type="EMBL" id="QHU10089.1"/>
    </source>
</evidence>
<feature type="transmembrane region" description="Helical" evidence="1">
    <location>
        <begin position="120"/>
        <end position="141"/>
    </location>
</feature>
<evidence type="ECO:0000256" key="1">
    <source>
        <dbReference type="SAM" id="Phobius"/>
    </source>
</evidence>
<organism evidence="2">
    <name type="scientific">viral metagenome</name>
    <dbReference type="NCBI Taxonomy" id="1070528"/>
    <lineage>
        <taxon>unclassified sequences</taxon>
        <taxon>metagenomes</taxon>
        <taxon>organismal metagenomes</taxon>
    </lineage>
</organism>
<dbReference type="AlphaFoldDB" id="A0A6C0JX58"/>
<keyword evidence="1" id="KW-1133">Transmembrane helix</keyword>
<dbReference type="EMBL" id="MN740750">
    <property type="protein sequence ID" value="QHU10089.1"/>
    <property type="molecule type" value="Genomic_DNA"/>
</dbReference>
<protein>
    <submittedName>
        <fullName evidence="2">Uncharacterized protein</fullName>
    </submittedName>
</protein>
<keyword evidence="1" id="KW-0472">Membrane</keyword>
<accession>A0A6C0JX58</accession>
<sequence length="146" mass="17546">MHIKNRKNDLVIPPQYSTVLFKISHLFIISGSFAFYRKHYDFSFINGMWYVTSTVYWYDPRYDYRRIMDMVSINSGIVYHVYRGRNTNNANVLLGILGIFALCYYYSWKYQRKNELWMATYMHCGVHIIGFIMNIVLYSGCIDMYE</sequence>
<proteinExistence type="predicted"/>